<reference evidence="5 7" key="1">
    <citation type="submission" date="2018-06" db="EMBL/GenBank/DDBJ databases">
        <title>Occurrence of a novel blaKPC-2- and qnrS2- harbouring IncP6 plasmid from Aeromonas taiwanensis isolates recovered from the river sediments.</title>
        <authorList>
            <person name="Zheng B."/>
            <person name="Yu X."/>
            <person name="Xiao Y."/>
        </authorList>
    </citation>
    <scope>NUCLEOTIDE SEQUENCE [LARGE SCALE GENOMIC DNA]</scope>
    <source>
        <strain evidence="4 6">1713</strain>
        <strain evidence="5 7">198</strain>
    </source>
</reference>
<evidence type="ECO:0000259" key="3">
    <source>
        <dbReference type="Pfam" id="PF14690"/>
    </source>
</evidence>
<proteinExistence type="predicted"/>
<dbReference type="OrthoDB" id="5289059at2"/>
<comment type="caution">
    <text evidence="5">The sequence shown here is derived from an EMBL/GenBank/DDBJ whole genome shotgun (WGS) entry which is preliminary data.</text>
</comment>
<dbReference type="PANTHER" id="PTHR33498:SF1">
    <property type="entry name" value="TRANSPOSASE FOR INSERTION SEQUENCE ELEMENT IS1557"/>
    <property type="match status" value="1"/>
</dbReference>
<dbReference type="EMBL" id="QORL01000083">
    <property type="protein sequence ID" value="TFF70105.1"/>
    <property type="molecule type" value="Genomic_DNA"/>
</dbReference>
<evidence type="ECO:0000259" key="2">
    <source>
        <dbReference type="Pfam" id="PF13542"/>
    </source>
</evidence>
<dbReference type="Proteomes" id="UP000297914">
    <property type="component" value="Unassembled WGS sequence"/>
</dbReference>
<feature type="domain" description="Transposase IS204/IS1001/IS1096/IS1165 DDE" evidence="1">
    <location>
        <begin position="150"/>
        <end position="382"/>
    </location>
</feature>
<sequence length="443" mass="52214">MHQYDLLNLDTLHTSNLIDEGDHYIIEVDGQGIPGCCPHCQTEGPYRHGTQQQQYIDIPMHGKPVLLRVDRARFRCKGCGKTFFSHLPDIDPKRKASTRFVKYIEQESLKKTFALLSRETGIDEKTIKNIFNDYVDRLGTEIRFETPEFLGIDELKIIGEYRCMITNVNELSVFDLLPNRRKVDLMTYFKSMPDKHKVKVVTMDMWRTYKDVVNAQLPGRDIVVDRWHVVRMANDALEGVRKRIRKGLNSRQRIKLKDDRFILLEREHNLSPDQREKMQHWFELHPELELAYRAKESFHEIYTCGSKAEAQEFARAWVRSLPSDIEFAFDASRTALTNWWDEIFNFYDHRVTNAYTESTNRLAKDINRMGRGYSFEAMRARLIYEKQARKPSTKLRGHKSKKGVPDNDWSRFYSLELDEEVKTIEYGPHIPTLCDLLEKVYFS</sequence>
<evidence type="ECO:0000259" key="1">
    <source>
        <dbReference type="Pfam" id="PF01610"/>
    </source>
</evidence>
<evidence type="ECO:0000313" key="6">
    <source>
        <dbReference type="Proteomes" id="UP000297720"/>
    </source>
</evidence>
<dbReference type="Proteomes" id="UP000297720">
    <property type="component" value="Unassembled WGS sequence"/>
</dbReference>
<dbReference type="PANTHER" id="PTHR33498">
    <property type="entry name" value="TRANSPOSASE FOR INSERTION SEQUENCE ELEMENT IS1557"/>
    <property type="match status" value="1"/>
</dbReference>
<dbReference type="InterPro" id="IPR032877">
    <property type="entry name" value="Transposase_HTH"/>
</dbReference>
<dbReference type="Pfam" id="PF14690">
    <property type="entry name" value="Zn_ribbon_ISL3"/>
    <property type="match status" value="1"/>
</dbReference>
<keyword evidence="6" id="KW-1185">Reference proteome</keyword>
<accession>A0A5F0K226</accession>
<evidence type="ECO:0000313" key="5">
    <source>
        <dbReference type="EMBL" id="TFF73100.1"/>
    </source>
</evidence>
<organism evidence="5 7">
    <name type="scientific">Aeromonas taiwanensis</name>
    <dbReference type="NCBI Taxonomy" id="633417"/>
    <lineage>
        <taxon>Bacteria</taxon>
        <taxon>Pseudomonadati</taxon>
        <taxon>Pseudomonadota</taxon>
        <taxon>Gammaproteobacteria</taxon>
        <taxon>Aeromonadales</taxon>
        <taxon>Aeromonadaceae</taxon>
        <taxon>Aeromonas</taxon>
    </lineage>
</organism>
<dbReference type="Pfam" id="PF13542">
    <property type="entry name" value="HTH_Tnp_ISL3"/>
    <property type="match status" value="1"/>
</dbReference>
<name>A0A5F0K226_9GAMM</name>
<feature type="domain" description="Transposase IS204/IS1001/IS1096/IS1165 zinc-finger" evidence="3">
    <location>
        <begin position="34"/>
        <end position="79"/>
    </location>
</feature>
<dbReference type="InterPro" id="IPR002560">
    <property type="entry name" value="Transposase_DDE"/>
</dbReference>
<gene>
    <name evidence="4" type="ORF">DRM93_21625</name>
    <name evidence="5" type="ORF">DRM94_21625</name>
</gene>
<dbReference type="NCBIfam" id="NF033550">
    <property type="entry name" value="transpos_ISL3"/>
    <property type="match status" value="1"/>
</dbReference>
<dbReference type="RefSeq" id="WP_134697315.1">
    <property type="nucleotide sequence ID" value="NZ_QORJ01000079.1"/>
</dbReference>
<feature type="domain" description="Transposase IS204/IS1001/IS1096/IS1165 helix-turn-helix" evidence="2">
    <location>
        <begin position="86"/>
        <end position="135"/>
    </location>
</feature>
<dbReference type="Pfam" id="PF01610">
    <property type="entry name" value="DDE_Tnp_ISL3"/>
    <property type="match status" value="1"/>
</dbReference>
<dbReference type="InterPro" id="IPR029261">
    <property type="entry name" value="Transposase_Znf"/>
</dbReference>
<dbReference type="InterPro" id="IPR047951">
    <property type="entry name" value="Transpos_ISL3"/>
</dbReference>
<evidence type="ECO:0000313" key="7">
    <source>
        <dbReference type="Proteomes" id="UP000297914"/>
    </source>
</evidence>
<dbReference type="AlphaFoldDB" id="A0A5F0K226"/>
<dbReference type="EMBL" id="QORK01000083">
    <property type="protein sequence ID" value="TFF73100.1"/>
    <property type="molecule type" value="Genomic_DNA"/>
</dbReference>
<protein>
    <submittedName>
        <fullName evidence="5">ISL3 family transposase</fullName>
    </submittedName>
</protein>
<evidence type="ECO:0000313" key="4">
    <source>
        <dbReference type="EMBL" id="TFF70105.1"/>
    </source>
</evidence>